<keyword evidence="2" id="KW-1185">Reference proteome</keyword>
<dbReference type="OrthoDB" id="9180940at2"/>
<comment type="caution">
    <text evidence="1">The sequence shown here is derived from an EMBL/GenBank/DDBJ whole genome shotgun (WGS) entry which is preliminary data.</text>
</comment>
<name>N9M6D2_9GAMM</name>
<dbReference type="EMBL" id="APRJ01000012">
    <property type="protein sequence ID" value="ENW85899.1"/>
    <property type="molecule type" value="Genomic_DNA"/>
</dbReference>
<dbReference type="RefSeq" id="WP_005172701.1">
    <property type="nucleotide sequence ID" value="NZ_KB850035.1"/>
</dbReference>
<evidence type="ECO:0000313" key="1">
    <source>
        <dbReference type="EMBL" id="ENW85899.1"/>
    </source>
</evidence>
<dbReference type="AlphaFoldDB" id="N9M6D2"/>
<reference evidence="1 2" key="1">
    <citation type="submission" date="2013-02" db="EMBL/GenBank/DDBJ databases">
        <title>The Genome Sequence of Acinetobacter sp. NIPH 713.</title>
        <authorList>
            <consortium name="The Broad Institute Genome Sequencing Platform"/>
            <consortium name="The Broad Institute Genome Sequencing Center for Infectious Disease"/>
            <person name="Cerqueira G."/>
            <person name="Feldgarden M."/>
            <person name="Courvalin P."/>
            <person name="Perichon B."/>
            <person name="Grillot-Courvalin C."/>
            <person name="Clermont D."/>
            <person name="Rocha E."/>
            <person name="Yoon E.-J."/>
            <person name="Nemec A."/>
            <person name="Walker B."/>
            <person name="Young S.K."/>
            <person name="Zeng Q."/>
            <person name="Gargeya S."/>
            <person name="Fitzgerald M."/>
            <person name="Haas B."/>
            <person name="Abouelleil A."/>
            <person name="Alvarado L."/>
            <person name="Arachchi H.M."/>
            <person name="Berlin A.M."/>
            <person name="Chapman S.B."/>
            <person name="Dewar J."/>
            <person name="Goldberg J."/>
            <person name="Griggs A."/>
            <person name="Gujja S."/>
            <person name="Hansen M."/>
            <person name="Howarth C."/>
            <person name="Imamovic A."/>
            <person name="Larimer J."/>
            <person name="McCowan C."/>
            <person name="Murphy C."/>
            <person name="Neiman D."/>
            <person name="Pearson M."/>
            <person name="Priest M."/>
            <person name="Roberts A."/>
            <person name="Saif S."/>
            <person name="Shea T."/>
            <person name="Sisk P."/>
            <person name="Sykes S."/>
            <person name="Wortman J."/>
            <person name="Nusbaum C."/>
            <person name="Birren B."/>
        </authorList>
    </citation>
    <scope>NUCLEOTIDE SEQUENCE [LARGE SCALE GENOMIC DNA]</scope>
    <source>
        <strain evidence="1 2">NIPH 713</strain>
    </source>
</reference>
<organism evidence="1 2">
    <name type="scientific">Acinetobacter pseudolwoffii</name>
    <dbReference type="NCBI Taxonomy" id="2053287"/>
    <lineage>
        <taxon>Bacteria</taxon>
        <taxon>Pseudomonadati</taxon>
        <taxon>Pseudomonadota</taxon>
        <taxon>Gammaproteobacteria</taxon>
        <taxon>Moraxellales</taxon>
        <taxon>Moraxellaceae</taxon>
        <taxon>Acinetobacter</taxon>
    </lineage>
</organism>
<protein>
    <submittedName>
        <fullName evidence="1">Uncharacterized protein</fullName>
    </submittedName>
</protein>
<proteinExistence type="predicted"/>
<sequence>MKVKCLGFEISTEKNLININDFIESNLVFEIKDIFKRDVFIDCNDPNYYKGLILTIKDQKAFTAKMIFNSEGLFWVA</sequence>
<dbReference type="HOGENOM" id="CLU_2630083_0_0_6"/>
<dbReference type="Proteomes" id="UP000023774">
    <property type="component" value="Unassembled WGS sequence"/>
</dbReference>
<accession>N9M6D2</accession>
<gene>
    <name evidence="1" type="ORF">F906_02227</name>
</gene>
<evidence type="ECO:0000313" key="2">
    <source>
        <dbReference type="Proteomes" id="UP000023774"/>
    </source>
</evidence>